<dbReference type="EMBL" id="JBEGDG010000002">
    <property type="protein sequence ID" value="MEQ6353540.1"/>
    <property type="molecule type" value="Genomic_DNA"/>
</dbReference>
<dbReference type="PROSITE" id="PS51186">
    <property type="entry name" value="GNAT"/>
    <property type="match status" value="1"/>
</dbReference>
<dbReference type="RefSeq" id="WP_349658322.1">
    <property type="nucleotide sequence ID" value="NZ_JBEGDG010000002.1"/>
</dbReference>
<proteinExistence type="predicted"/>
<evidence type="ECO:0000313" key="2">
    <source>
        <dbReference type="EMBL" id="MEQ6353540.1"/>
    </source>
</evidence>
<dbReference type="CDD" id="cd04301">
    <property type="entry name" value="NAT_SF"/>
    <property type="match status" value="1"/>
</dbReference>
<name>A0ABV1MLZ6_9BACI</name>
<dbReference type="InterPro" id="IPR016181">
    <property type="entry name" value="Acyl_CoA_acyltransferase"/>
</dbReference>
<organism evidence="2 3">
    <name type="scientific">Lysinibacillus zambalensis</name>
    <dbReference type="NCBI Taxonomy" id="3160866"/>
    <lineage>
        <taxon>Bacteria</taxon>
        <taxon>Bacillati</taxon>
        <taxon>Bacillota</taxon>
        <taxon>Bacilli</taxon>
        <taxon>Bacillales</taxon>
        <taxon>Bacillaceae</taxon>
        <taxon>Lysinibacillus</taxon>
    </lineage>
</organism>
<comment type="caution">
    <text evidence="2">The sequence shown here is derived from an EMBL/GenBank/DDBJ whole genome shotgun (WGS) entry which is preliminary data.</text>
</comment>
<evidence type="ECO:0000259" key="1">
    <source>
        <dbReference type="PROSITE" id="PS51186"/>
    </source>
</evidence>
<dbReference type="Proteomes" id="UP001478862">
    <property type="component" value="Unassembled WGS sequence"/>
</dbReference>
<dbReference type="Gene3D" id="3.40.630.30">
    <property type="match status" value="1"/>
</dbReference>
<dbReference type="InterPro" id="IPR000182">
    <property type="entry name" value="GNAT_dom"/>
</dbReference>
<accession>A0ABV1MLZ6</accession>
<keyword evidence="3" id="KW-1185">Reference proteome</keyword>
<gene>
    <name evidence="2" type="ORF">ABNX05_02815</name>
</gene>
<feature type="domain" description="N-acetyltransferase" evidence="1">
    <location>
        <begin position="3"/>
        <end position="155"/>
    </location>
</feature>
<protein>
    <submittedName>
        <fullName evidence="2">GNAT family N-acetyltransferase</fullName>
    </submittedName>
</protein>
<dbReference type="Pfam" id="PF00583">
    <property type="entry name" value="Acetyltransf_1"/>
    <property type="match status" value="1"/>
</dbReference>
<sequence>MKIDLLVNKPQHIEDVAKMVYKEFVVPTSSKKTYEEVVEFFKRTYVNKFPITFIANVDGQCVGTVSVFENDWKERPQFKPWLASLFVEPSYRSQKIGFYLINALLEHMKKIGYTKVFLKTENAAVYYEKRGWERIETVLDEQGDRIDIFKYTLLNDENNY</sequence>
<evidence type="ECO:0000313" key="3">
    <source>
        <dbReference type="Proteomes" id="UP001478862"/>
    </source>
</evidence>
<reference evidence="2 3" key="1">
    <citation type="submission" date="2024-06" db="EMBL/GenBank/DDBJ databases">
        <title>Lysinibacillus zambalefons sp. nov., a Novel Firmicute Isolated from the Poon Bato Zambales Hyperalkaline Spring.</title>
        <authorList>
            <person name="Aja J.A."/>
            <person name="Lazaro J.E.H."/>
            <person name="Llorin L.D."/>
            <person name="Lim K.R."/>
            <person name="Teodosio J."/>
            <person name="Dalisay D.S."/>
        </authorList>
    </citation>
    <scope>NUCLEOTIDE SEQUENCE [LARGE SCALE GENOMIC DNA]</scope>
    <source>
        <strain evidence="2 3">M3</strain>
    </source>
</reference>
<dbReference type="SUPFAM" id="SSF55729">
    <property type="entry name" value="Acyl-CoA N-acyltransferases (Nat)"/>
    <property type="match status" value="1"/>
</dbReference>